<gene>
    <name evidence="1" type="ORF">MAE02_60160</name>
</gene>
<dbReference type="Proteomes" id="UP000321085">
    <property type="component" value="Unassembled WGS sequence"/>
</dbReference>
<evidence type="ECO:0008006" key="3">
    <source>
        <dbReference type="Google" id="ProtNLM"/>
    </source>
</evidence>
<name>A0A512C275_9HYPH</name>
<dbReference type="Pfam" id="PF09939">
    <property type="entry name" value="DUF2171"/>
    <property type="match status" value="1"/>
</dbReference>
<proteinExistence type="predicted"/>
<evidence type="ECO:0000313" key="2">
    <source>
        <dbReference type="Proteomes" id="UP000321085"/>
    </source>
</evidence>
<evidence type="ECO:0000313" key="1">
    <source>
        <dbReference type="EMBL" id="GEO18320.1"/>
    </source>
</evidence>
<sequence length="79" mass="8793">MTDTSQIREHMEVVGSDQEHVGTVDHVEGQRIKLAKSDPAAGGEHHYLHFDTVETVEDGKVVLNRTGAQARDEWGVREV</sequence>
<keyword evidence="2" id="KW-1185">Reference proteome</keyword>
<dbReference type="AlphaFoldDB" id="A0A512C275"/>
<dbReference type="EMBL" id="BJYU01000180">
    <property type="protein sequence ID" value="GEO18320.1"/>
    <property type="molecule type" value="Genomic_DNA"/>
</dbReference>
<dbReference type="InterPro" id="IPR018684">
    <property type="entry name" value="DUF2171"/>
</dbReference>
<protein>
    <recommendedName>
        <fullName evidence="3">DUF2171 domain-containing protein</fullName>
    </recommendedName>
</protein>
<comment type="caution">
    <text evidence="1">The sequence shown here is derived from an EMBL/GenBank/DDBJ whole genome shotgun (WGS) entry which is preliminary data.</text>
</comment>
<reference evidence="1 2" key="1">
    <citation type="submission" date="2019-07" db="EMBL/GenBank/DDBJ databases">
        <title>Whole genome shotgun sequence of Microvirga aerophila NBRC 106136.</title>
        <authorList>
            <person name="Hosoyama A."/>
            <person name="Uohara A."/>
            <person name="Ohji S."/>
            <person name="Ichikawa N."/>
        </authorList>
    </citation>
    <scope>NUCLEOTIDE SEQUENCE [LARGE SCALE GENOMIC DNA]</scope>
    <source>
        <strain evidence="1 2">NBRC 106136</strain>
    </source>
</reference>
<organism evidence="1 2">
    <name type="scientific">Microvirga aerophila</name>
    <dbReference type="NCBI Taxonomy" id="670291"/>
    <lineage>
        <taxon>Bacteria</taxon>
        <taxon>Pseudomonadati</taxon>
        <taxon>Pseudomonadota</taxon>
        <taxon>Alphaproteobacteria</taxon>
        <taxon>Hyphomicrobiales</taxon>
        <taxon>Methylobacteriaceae</taxon>
        <taxon>Microvirga</taxon>
    </lineage>
</organism>
<dbReference type="RefSeq" id="WP_147022955.1">
    <property type="nucleotide sequence ID" value="NZ_BJYU01000180.1"/>
</dbReference>
<accession>A0A512C275</accession>